<keyword evidence="4" id="KW-0378">Hydrolase</keyword>
<dbReference type="InterPro" id="IPR038607">
    <property type="entry name" value="PhoD-like_sf"/>
</dbReference>
<reference evidence="4 5" key="1">
    <citation type="submission" date="2019-02" db="EMBL/GenBank/DDBJ databases">
        <title>Deep-cultivation of Planctomycetes and their phenomic and genomic characterization uncovers novel biology.</title>
        <authorList>
            <person name="Wiegand S."/>
            <person name="Jogler M."/>
            <person name="Boedeker C."/>
            <person name="Pinto D."/>
            <person name="Vollmers J."/>
            <person name="Rivas-Marin E."/>
            <person name="Kohn T."/>
            <person name="Peeters S.H."/>
            <person name="Heuer A."/>
            <person name="Rast P."/>
            <person name="Oberbeckmann S."/>
            <person name="Bunk B."/>
            <person name="Jeske O."/>
            <person name="Meyerdierks A."/>
            <person name="Storesund J.E."/>
            <person name="Kallscheuer N."/>
            <person name="Luecker S."/>
            <person name="Lage O.M."/>
            <person name="Pohl T."/>
            <person name="Merkel B.J."/>
            <person name="Hornburger P."/>
            <person name="Mueller R.-W."/>
            <person name="Bruemmer F."/>
            <person name="Labrenz M."/>
            <person name="Spormann A.M."/>
            <person name="Op den Camp H."/>
            <person name="Overmann J."/>
            <person name="Amann R."/>
            <person name="Jetten M.S.M."/>
            <person name="Mascher T."/>
            <person name="Medema M.H."/>
            <person name="Devos D.P."/>
            <person name="Kaster A.-K."/>
            <person name="Ovreas L."/>
            <person name="Rohde M."/>
            <person name="Galperin M.Y."/>
            <person name="Jogler C."/>
        </authorList>
    </citation>
    <scope>NUCLEOTIDE SEQUENCE [LARGE SCALE GENOMIC DNA]</scope>
    <source>
        <strain evidence="4 5">Pan153</strain>
    </source>
</reference>
<feature type="domain" description="Phospholipase D N-terminal" evidence="3">
    <location>
        <begin position="32"/>
        <end position="120"/>
    </location>
</feature>
<feature type="domain" description="PhoD-like phosphatase metallophosphatase" evidence="2">
    <location>
        <begin position="131"/>
        <end position="461"/>
    </location>
</feature>
<sequence precursor="true">MRTYFLLCLSIVLAANALSDNLVQAADPAFTHGVASGDPDRESVLLWTRLVSPDSPELELTWELAKDPTMQTILKTGTATARQEHDYCVKVIAADLEPGTTYYYRFRQGNIVSPTGRTRTLPRTAEHIRIGVANCAKYTGGYYHAYDALADTDDLDVIIHLGDYIYENGATRPGDSYYPSFLATGRQHNPPHTCVTLQDYRTRYAQYHQDPELLKLHARYPMIAIWDDHEIAKIPMQKSPSGEPIYDAAWQQRFNDSLQAWHEWIPCRAKQGEVIYRDFQLGSLVNLLMVDTRVCCKSKVDKTEASLKDPNRHIVGDEQLAWLKNSMLTHQATWNIMGNQLLFASKGSDWSRWPGFPTDRNQVIDFLTEHPRINFLITTGNAHNPHHYVVREKESSNILLHEVLPGSISSGNNTEKSRSNPAKLKKLIRAQESNPDLLWYNNDAHGFIVLDLTTQRALVEWYFVTDIRQKQYQVYRAHKLVIDVR</sequence>
<keyword evidence="1" id="KW-0732">Signal</keyword>
<dbReference type="Proteomes" id="UP000320839">
    <property type="component" value="Chromosome"/>
</dbReference>
<feature type="chain" id="PRO_5021765302" evidence="1">
    <location>
        <begin position="26"/>
        <end position="485"/>
    </location>
</feature>
<evidence type="ECO:0000256" key="1">
    <source>
        <dbReference type="SAM" id="SignalP"/>
    </source>
</evidence>
<dbReference type="Pfam" id="PF09423">
    <property type="entry name" value="PhoD"/>
    <property type="match status" value="1"/>
</dbReference>
<dbReference type="CDD" id="cd07389">
    <property type="entry name" value="MPP_PhoD"/>
    <property type="match status" value="1"/>
</dbReference>
<dbReference type="SUPFAM" id="SSF56300">
    <property type="entry name" value="Metallo-dependent phosphatases"/>
    <property type="match status" value="1"/>
</dbReference>
<dbReference type="RefSeq" id="WP_145455230.1">
    <property type="nucleotide sequence ID" value="NZ_CP036317.1"/>
</dbReference>
<dbReference type="PANTHER" id="PTHR43606:SF2">
    <property type="entry name" value="ALKALINE PHOSPHATASE FAMILY PROTEIN (AFU_ORTHOLOGUE AFUA_5G03860)"/>
    <property type="match status" value="1"/>
</dbReference>
<evidence type="ECO:0000313" key="5">
    <source>
        <dbReference type="Proteomes" id="UP000320839"/>
    </source>
</evidence>
<dbReference type="Gene3D" id="3.60.21.70">
    <property type="entry name" value="PhoD-like phosphatase"/>
    <property type="match status" value="1"/>
</dbReference>
<dbReference type="Gene3D" id="2.60.40.380">
    <property type="entry name" value="Purple acid phosphatase-like, N-terminal"/>
    <property type="match status" value="1"/>
</dbReference>
<evidence type="ECO:0000259" key="2">
    <source>
        <dbReference type="Pfam" id="PF09423"/>
    </source>
</evidence>
<dbReference type="InterPro" id="IPR029052">
    <property type="entry name" value="Metallo-depent_PP-like"/>
</dbReference>
<dbReference type="AlphaFoldDB" id="A0A518FLK9"/>
<dbReference type="GO" id="GO:0004035">
    <property type="term" value="F:alkaline phosphatase activity"/>
    <property type="evidence" value="ECO:0007669"/>
    <property type="project" value="UniProtKB-EC"/>
</dbReference>
<dbReference type="OrthoDB" id="9763616at2"/>
<gene>
    <name evidence="4" type="primary">phoD_1</name>
    <name evidence="4" type="ORF">Pan153_18440</name>
</gene>
<evidence type="ECO:0000313" key="4">
    <source>
        <dbReference type="EMBL" id="QDV17209.1"/>
    </source>
</evidence>
<dbReference type="EMBL" id="CP036317">
    <property type="protein sequence ID" value="QDV17209.1"/>
    <property type="molecule type" value="Genomic_DNA"/>
</dbReference>
<protein>
    <submittedName>
        <fullName evidence="4">Alkaline phosphatase D</fullName>
        <ecNumber evidence="4">3.1.3.1</ecNumber>
    </submittedName>
</protein>
<proteinExistence type="predicted"/>
<dbReference type="EC" id="3.1.3.1" evidence="4"/>
<dbReference type="PANTHER" id="PTHR43606">
    <property type="entry name" value="PHOSPHATASE, PUTATIVE (AFU_ORTHOLOGUE AFUA_6G08710)-RELATED"/>
    <property type="match status" value="1"/>
</dbReference>
<evidence type="ECO:0000259" key="3">
    <source>
        <dbReference type="Pfam" id="PF16655"/>
    </source>
</evidence>
<feature type="signal peptide" evidence="1">
    <location>
        <begin position="1"/>
        <end position="25"/>
    </location>
</feature>
<dbReference type="InterPro" id="IPR052900">
    <property type="entry name" value="Phospholipid_Metab_Enz"/>
</dbReference>
<accession>A0A518FLK9</accession>
<dbReference type="InterPro" id="IPR018946">
    <property type="entry name" value="PhoD-like_MPP"/>
</dbReference>
<organism evidence="4 5">
    <name type="scientific">Gimesia panareensis</name>
    <dbReference type="NCBI Taxonomy" id="2527978"/>
    <lineage>
        <taxon>Bacteria</taxon>
        <taxon>Pseudomonadati</taxon>
        <taxon>Planctomycetota</taxon>
        <taxon>Planctomycetia</taxon>
        <taxon>Planctomycetales</taxon>
        <taxon>Planctomycetaceae</taxon>
        <taxon>Gimesia</taxon>
    </lineage>
</organism>
<dbReference type="InterPro" id="IPR032093">
    <property type="entry name" value="PhoD_N"/>
</dbReference>
<dbReference type="Pfam" id="PF16655">
    <property type="entry name" value="PhoD_N"/>
    <property type="match status" value="1"/>
</dbReference>
<name>A0A518FLK9_9PLAN</name>